<proteinExistence type="predicted"/>
<organism evidence="2 3">
    <name type="scientific">Paenibacillus pinisoli</name>
    <dbReference type="NCBI Taxonomy" id="1276110"/>
    <lineage>
        <taxon>Bacteria</taxon>
        <taxon>Bacillati</taxon>
        <taxon>Bacillota</taxon>
        <taxon>Bacilli</taxon>
        <taxon>Bacillales</taxon>
        <taxon>Paenibacillaceae</taxon>
        <taxon>Paenibacillus</taxon>
    </lineage>
</organism>
<protein>
    <submittedName>
        <fullName evidence="2">Uncharacterized protein</fullName>
    </submittedName>
</protein>
<dbReference type="AlphaFoldDB" id="A0A3A6PKE5"/>
<feature type="transmembrane region" description="Helical" evidence="1">
    <location>
        <begin position="82"/>
        <end position="100"/>
    </location>
</feature>
<feature type="transmembrane region" description="Helical" evidence="1">
    <location>
        <begin position="160"/>
        <end position="182"/>
    </location>
</feature>
<keyword evidence="1" id="KW-1133">Transmembrane helix</keyword>
<feature type="transmembrane region" description="Helical" evidence="1">
    <location>
        <begin position="55"/>
        <end position="76"/>
    </location>
</feature>
<gene>
    <name evidence="2" type="ORF">D3P09_12725</name>
</gene>
<dbReference type="EMBL" id="QXQB01000002">
    <property type="protein sequence ID" value="RJX40216.1"/>
    <property type="molecule type" value="Genomic_DNA"/>
</dbReference>
<accession>A0A3A6PKE5</accession>
<keyword evidence="1" id="KW-0472">Membrane</keyword>
<evidence type="ECO:0000256" key="1">
    <source>
        <dbReference type="SAM" id="Phobius"/>
    </source>
</evidence>
<feature type="transmembrane region" description="Helical" evidence="1">
    <location>
        <begin position="12"/>
        <end position="34"/>
    </location>
</feature>
<sequence>MLDVAKTIFTYAGIPGAVIAILSTIIKFGPLTFLTSTNLEKKLYSKEKKVAHVMLNGLVQIMLYTSIMLFLTYFIEAEYNETLGYVWVIVVIFIHLWVLWNVEIRGKKLLFTGKYRTVNIIVFLFLLFFFVPSSIAMPAYLVGIKNYSRLVSDLDKLGTFIALSIGYAFFSLLCMSMFKAVFNYIDLKSINPNYINEGPLYIWLETEKWYIHRATDKNRILLGNSSTLKDSSKYKFIDRSVILGSTIYTEKDTVEEAPEYRI</sequence>
<name>A0A3A6PKE5_9BACL</name>
<feature type="transmembrane region" description="Helical" evidence="1">
    <location>
        <begin position="120"/>
        <end position="140"/>
    </location>
</feature>
<comment type="caution">
    <text evidence="2">The sequence shown here is derived from an EMBL/GenBank/DDBJ whole genome shotgun (WGS) entry which is preliminary data.</text>
</comment>
<evidence type="ECO:0000313" key="2">
    <source>
        <dbReference type="EMBL" id="RJX40216.1"/>
    </source>
</evidence>
<keyword evidence="1" id="KW-0812">Transmembrane</keyword>
<keyword evidence="3" id="KW-1185">Reference proteome</keyword>
<dbReference type="RefSeq" id="WP_120110283.1">
    <property type="nucleotide sequence ID" value="NZ_QXQB01000002.1"/>
</dbReference>
<evidence type="ECO:0000313" key="3">
    <source>
        <dbReference type="Proteomes" id="UP000267798"/>
    </source>
</evidence>
<dbReference type="Proteomes" id="UP000267798">
    <property type="component" value="Unassembled WGS sequence"/>
</dbReference>
<reference evidence="2 3" key="1">
    <citation type="submission" date="2018-09" db="EMBL/GenBank/DDBJ databases">
        <title>Paenibacillus aracenensis nov. sp. isolated from a cave in southern Spain.</title>
        <authorList>
            <person name="Jurado V."/>
            <person name="Gutierrez-Patricio S."/>
            <person name="Gonzalez-Pimentel J.L."/>
            <person name="Miller A.Z."/>
            <person name="Laiz L."/>
            <person name="Saiz-Jimenez C."/>
        </authorList>
    </citation>
    <scope>NUCLEOTIDE SEQUENCE [LARGE SCALE GENOMIC DNA]</scope>
    <source>
        <strain evidence="2 3">JCM 19203</strain>
    </source>
</reference>